<evidence type="ECO:0000313" key="6">
    <source>
        <dbReference type="Ensembl" id="ENSVKKP00000020658.1"/>
    </source>
</evidence>
<dbReference type="Proteomes" id="UP000694545">
    <property type="component" value="Unplaced"/>
</dbReference>
<dbReference type="SUPFAM" id="SSF56436">
    <property type="entry name" value="C-type lectin-like"/>
    <property type="match status" value="1"/>
</dbReference>
<evidence type="ECO:0000259" key="5">
    <source>
        <dbReference type="PROSITE" id="PS50041"/>
    </source>
</evidence>
<accession>A0A8D2LD30</accession>
<evidence type="ECO:0000256" key="3">
    <source>
        <dbReference type="ARBA" id="ARBA00023157"/>
    </source>
</evidence>
<keyword evidence="7" id="KW-1185">Reference proteome</keyword>
<comment type="subcellular location">
    <subcellularLocation>
        <location evidence="1">Secreted</location>
    </subcellularLocation>
</comment>
<keyword evidence="2" id="KW-0964">Secreted</keyword>
<proteinExistence type="predicted"/>
<dbReference type="InterPro" id="IPR001304">
    <property type="entry name" value="C-type_lectin-like"/>
</dbReference>
<feature type="region of interest" description="Disordered" evidence="4">
    <location>
        <begin position="1"/>
        <end position="22"/>
    </location>
</feature>
<dbReference type="PROSITE" id="PS50041">
    <property type="entry name" value="C_TYPE_LECTIN_2"/>
    <property type="match status" value="1"/>
</dbReference>
<sequence>GAALQPAAGHEGGPLRAGGNEKQRSSCYWISSVTASWNNAQRDCERKQGHLVTINSPEEKVFVNQRKKPRHTWIGLTDVSGIWKWSDGTLYSFDRA</sequence>
<dbReference type="Ensembl" id="ENSVKKT00000021165.1">
    <property type="protein sequence ID" value="ENSVKKP00000020658.1"/>
    <property type="gene ID" value="ENSVKKG00000013880.1"/>
</dbReference>
<dbReference type="Pfam" id="PF00059">
    <property type="entry name" value="Lectin_C"/>
    <property type="match status" value="1"/>
</dbReference>
<feature type="domain" description="C-type lectin" evidence="5">
    <location>
        <begin position="23"/>
        <end position="96"/>
    </location>
</feature>
<evidence type="ECO:0000313" key="7">
    <source>
        <dbReference type="Proteomes" id="UP000694545"/>
    </source>
</evidence>
<protein>
    <recommendedName>
        <fullName evidence="5">C-type lectin domain-containing protein</fullName>
    </recommendedName>
</protein>
<organism evidence="6 7">
    <name type="scientific">Varanus komodoensis</name>
    <name type="common">Komodo dragon</name>
    <dbReference type="NCBI Taxonomy" id="61221"/>
    <lineage>
        <taxon>Eukaryota</taxon>
        <taxon>Metazoa</taxon>
        <taxon>Chordata</taxon>
        <taxon>Craniata</taxon>
        <taxon>Vertebrata</taxon>
        <taxon>Euteleostomi</taxon>
        <taxon>Lepidosauria</taxon>
        <taxon>Squamata</taxon>
        <taxon>Bifurcata</taxon>
        <taxon>Unidentata</taxon>
        <taxon>Episquamata</taxon>
        <taxon>Toxicofera</taxon>
        <taxon>Anguimorpha</taxon>
        <taxon>Paleoanguimorpha</taxon>
        <taxon>Varanoidea</taxon>
        <taxon>Varanidae</taxon>
        <taxon>Varanus</taxon>
    </lineage>
</organism>
<reference evidence="6" key="1">
    <citation type="submission" date="2025-08" db="UniProtKB">
        <authorList>
            <consortium name="Ensembl"/>
        </authorList>
    </citation>
    <scope>IDENTIFICATION</scope>
</reference>
<evidence type="ECO:0000256" key="4">
    <source>
        <dbReference type="SAM" id="MobiDB-lite"/>
    </source>
</evidence>
<dbReference type="OMA" id="SCYWISS"/>
<evidence type="ECO:0000256" key="1">
    <source>
        <dbReference type="ARBA" id="ARBA00004613"/>
    </source>
</evidence>
<name>A0A8D2LD30_VARKO</name>
<dbReference type="InterPro" id="IPR050111">
    <property type="entry name" value="C-type_lectin/snaclec_domain"/>
</dbReference>
<dbReference type="PANTHER" id="PTHR22803">
    <property type="entry name" value="MANNOSE, PHOSPHOLIPASE, LECTIN RECEPTOR RELATED"/>
    <property type="match status" value="1"/>
</dbReference>
<dbReference type="Gene3D" id="3.10.100.10">
    <property type="entry name" value="Mannose-Binding Protein A, subunit A"/>
    <property type="match status" value="1"/>
</dbReference>
<dbReference type="InterPro" id="IPR016187">
    <property type="entry name" value="CTDL_fold"/>
</dbReference>
<keyword evidence="3" id="KW-1015">Disulfide bond</keyword>
<reference evidence="6" key="2">
    <citation type="submission" date="2025-09" db="UniProtKB">
        <authorList>
            <consortium name="Ensembl"/>
        </authorList>
    </citation>
    <scope>IDENTIFICATION</scope>
</reference>
<dbReference type="GO" id="GO:0005576">
    <property type="term" value="C:extracellular region"/>
    <property type="evidence" value="ECO:0007669"/>
    <property type="project" value="UniProtKB-SubCell"/>
</dbReference>
<evidence type="ECO:0000256" key="2">
    <source>
        <dbReference type="ARBA" id="ARBA00022525"/>
    </source>
</evidence>
<dbReference type="AlphaFoldDB" id="A0A8D2LD30"/>
<dbReference type="InterPro" id="IPR016186">
    <property type="entry name" value="C-type_lectin-like/link_sf"/>
</dbReference>